<evidence type="ECO:0000256" key="4">
    <source>
        <dbReference type="ARBA" id="ARBA00023015"/>
    </source>
</evidence>
<dbReference type="GO" id="GO:0008270">
    <property type="term" value="F:zinc ion binding"/>
    <property type="evidence" value="ECO:0007669"/>
    <property type="project" value="TreeGrafter"/>
</dbReference>
<evidence type="ECO:0000256" key="7">
    <source>
        <dbReference type="PIRSR" id="PIRSR602481-1"/>
    </source>
</evidence>
<dbReference type="InterPro" id="IPR036390">
    <property type="entry name" value="WH_DNA-bd_sf"/>
</dbReference>
<keyword evidence="8" id="KW-0408">Iron</keyword>
<evidence type="ECO:0000256" key="5">
    <source>
        <dbReference type="ARBA" id="ARBA00023125"/>
    </source>
</evidence>
<organism evidence="9 10">
    <name type="scientific">Thermogemmatispora tikiterensis</name>
    <dbReference type="NCBI Taxonomy" id="1825093"/>
    <lineage>
        <taxon>Bacteria</taxon>
        <taxon>Bacillati</taxon>
        <taxon>Chloroflexota</taxon>
        <taxon>Ktedonobacteria</taxon>
        <taxon>Thermogemmatisporales</taxon>
        <taxon>Thermogemmatisporaceae</taxon>
        <taxon>Thermogemmatispora</taxon>
    </lineage>
</organism>
<feature type="binding site" evidence="7">
    <location>
        <position position="126"/>
    </location>
    <ligand>
        <name>Zn(2+)</name>
        <dbReference type="ChEBI" id="CHEBI:29105"/>
    </ligand>
</feature>
<gene>
    <name evidence="9" type="ORF">A4R35_07775</name>
</gene>
<evidence type="ECO:0000313" key="9">
    <source>
        <dbReference type="EMBL" id="RAQ95430.1"/>
    </source>
</evidence>
<keyword evidence="7" id="KW-0479">Metal-binding</keyword>
<keyword evidence="4" id="KW-0805">Transcription regulation</keyword>
<keyword evidence="2" id="KW-0678">Repressor</keyword>
<comment type="cofactor">
    <cofactor evidence="7">
        <name>Zn(2+)</name>
        <dbReference type="ChEBI" id="CHEBI:29105"/>
    </cofactor>
    <text evidence="7">Binds 1 zinc ion per subunit.</text>
</comment>
<dbReference type="GO" id="GO:0003700">
    <property type="term" value="F:DNA-binding transcription factor activity"/>
    <property type="evidence" value="ECO:0007669"/>
    <property type="project" value="InterPro"/>
</dbReference>
<sequence>MKETLNANAQAVLEVVRRSHNHPTALEVYEAVRKVRPRIGVASVYRILHSLAQQGLIRELGRSDEACRYDGHIERHDHAICTACGALLDLPVEVRLSEEALRSAAQAAGIELHSHEVRLYGLCTACRQRLQQVESVEG</sequence>
<evidence type="ECO:0000256" key="6">
    <source>
        <dbReference type="ARBA" id="ARBA00023163"/>
    </source>
</evidence>
<dbReference type="InterPro" id="IPR036388">
    <property type="entry name" value="WH-like_DNA-bd_sf"/>
</dbReference>
<feature type="binding site" evidence="7">
    <location>
        <position position="81"/>
    </location>
    <ligand>
        <name>Zn(2+)</name>
        <dbReference type="ChEBI" id="CHEBI:29105"/>
    </ligand>
</feature>
<dbReference type="Proteomes" id="UP000248706">
    <property type="component" value="Unassembled WGS sequence"/>
</dbReference>
<dbReference type="EMBL" id="MCIF01000002">
    <property type="protein sequence ID" value="RAQ95430.1"/>
    <property type="molecule type" value="Genomic_DNA"/>
</dbReference>
<comment type="similarity">
    <text evidence="1">Belongs to the Fur family.</text>
</comment>
<evidence type="ECO:0000256" key="3">
    <source>
        <dbReference type="ARBA" id="ARBA00022833"/>
    </source>
</evidence>
<feature type="binding site" evidence="8">
    <location>
        <position position="115"/>
    </location>
    <ligand>
        <name>Fe cation</name>
        <dbReference type="ChEBI" id="CHEBI:24875"/>
    </ligand>
</feature>
<dbReference type="GO" id="GO:1900376">
    <property type="term" value="P:regulation of secondary metabolite biosynthetic process"/>
    <property type="evidence" value="ECO:0007669"/>
    <property type="project" value="TreeGrafter"/>
</dbReference>
<feature type="binding site" evidence="8">
    <location>
        <position position="77"/>
    </location>
    <ligand>
        <name>Fe cation</name>
        <dbReference type="ChEBI" id="CHEBI:24875"/>
    </ligand>
</feature>
<dbReference type="CDD" id="cd07153">
    <property type="entry name" value="Fur_like"/>
    <property type="match status" value="1"/>
</dbReference>
<feature type="binding site" evidence="8">
    <location>
        <position position="98"/>
    </location>
    <ligand>
        <name>Fe cation</name>
        <dbReference type="ChEBI" id="CHEBI:24875"/>
    </ligand>
</feature>
<name>A0A328VI38_9CHLR</name>
<dbReference type="GO" id="GO:0000976">
    <property type="term" value="F:transcription cis-regulatory region binding"/>
    <property type="evidence" value="ECO:0007669"/>
    <property type="project" value="TreeGrafter"/>
</dbReference>
<protein>
    <recommendedName>
        <fullName evidence="11">Transcriptional repressor</fullName>
    </recommendedName>
</protein>
<evidence type="ECO:0000256" key="8">
    <source>
        <dbReference type="PIRSR" id="PIRSR602481-2"/>
    </source>
</evidence>
<reference evidence="9 10" key="1">
    <citation type="submission" date="2016-08" db="EMBL/GenBank/DDBJ databases">
        <title>Analysis of Carbohydrate Active Enzymes in Thermogemmatispora T81 Reveals Carbohydrate Degradation Ability.</title>
        <authorList>
            <person name="Tomazini A."/>
            <person name="Lal S."/>
            <person name="Stott M."/>
            <person name="Henrissat B."/>
            <person name="Polikarpov I."/>
            <person name="Sparling R."/>
            <person name="Levin D.B."/>
        </authorList>
    </citation>
    <scope>NUCLEOTIDE SEQUENCE [LARGE SCALE GENOMIC DNA]</scope>
    <source>
        <strain evidence="9 10">T81</strain>
    </source>
</reference>
<keyword evidence="6" id="KW-0804">Transcription</keyword>
<evidence type="ECO:0000256" key="1">
    <source>
        <dbReference type="ARBA" id="ARBA00007957"/>
    </source>
</evidence>
<proteinExistence type="inferred from homology"/>
<evidence type="ECO:0000313" key="10">
    <source>
        <dbReference type="Proteomes" id="UP000248706"/>
    </source>
</evidence>
<evidence type="ECO:0008006" key="11">
    <source>
        <dbReference type="Google" id="ProtNLM"/>
    </source>
</evidence>
<evidence type="ECO:0000256" key="2">
    <source>
        <dbReference type="ARBA" id="ARBA00022491"/>
    </source>
</evidence>
<keyword evidence="10" id="KW-1185">Reference proteome</keyword>
<dbReference type="Gene3D" id="3.30.1490.190">
    <property type="match status" value="1"/>
</dbReference>
<dbReference type="PANTHER" id="PTHR33202">
    <property type="entry name" value="ZINC UPTAKE REGULATION PROTEIN"/>
    <property type="match status" value="1"/>
</dbReference>
<dbReference type="InterPro" id="IPR043135">
    <property type="entry name" value="Fur_C"/>
</dbReference>
<dbReference type="SUPFAM" id="SSF46785">
    <property type="entry name" value="Winged helix' DNA-binding domain"/>
    <property type="match status" value="1"/>
</dbReference>
<dbReference type="RefSeq" id="WP_112428148.1">
    <property type="nucleotide sequence ID" value="NZ_MCIF01000002.1"/>
</dbReference>
<accession>A0A328VI38</accession>
<dbReference type="AlphaFoldDB" id="A0A328VI38"/>
<feature type="binding site" evidence="7">
    <location>
        <position position="84"/>
    </location>
    <ligand>
        <name>Zn(2+)</name>
        <dbReference type="ChEBI" id="CHEBI:29105"/>
    </ligand>
</feature>
<keyword evidence="3 7" id="KW-0862">Zinc</keyword>
<feature type="binding site" evidence="7">
    <location>
        <position position="123"/>
    </location>
    <ligand>
        <name>Zn(2+)</name>
        <dbReference type="ChEBI" id="CHEBI:29105"/>
    </ligand>
</feature>
<dbReference type="OrthoDB" id="8659436at2"/>
<dbReference type="Pfam" id="PF01475">
    <property type="entry name" value="FUR"/>
    <property type="match status" value="1"/>
</dbReference>
<dbReference type="InterPro" id="IPR002481">
    <property type="entry name" value="FUR"/>
</dbReference>
<comment type="caution">
    <text evidence="9">The sequence shown here is derived from an EMBL/GenBank/DDBJ whole genome shotgun (WGS) entry which is preliminary data.</text>
</comment>
<dbReference type="Gene3D" id="1.10.10.10">
    <property type="entry name" value="Winged helix-like DNA-binding domain superfamily/Winged helix DNA-binding domain"/>
    <property type="match status" value="1"/>
</dbReference>
<dbReference type="GO" id="GO:0045892">
    <property type="term" value="P:negative regulation of DNA-templated transcription"/>
    <property type="evidence" value="ECO:0007669"/>
    <property type="project" value="TreeGrafter"/>
</dbReference>
<dbReference type="PANTHER" id="PTHR33202:SF7">
    <property type="entry name" value="FERRIC UPTAKE REGULATION PROTEIN"/>
    <property type="match status" value="1"/>
</dbReference>
<comment type="cofactor">
    <cofactor evidence="8">
        <name>Mn(2+)</name>
        <dbReference type="ChEBI" id="CHEBI:29035"/>
    </cofactor>
    <cofactor evidence="8">
        <name>Fe(2+)</name>
        <dbReference type="ChEBI" id="CHEBI:29033"/>
    </cofactor>
    <text evidence="8">Binds 1 Mn(2+) or Fe(2+) ion per subunit.</text>
</comment>
<keyword evidence="5" id="KW-0238">DNA-binding</keyword>